<dbReference type="InterPro" id="IPR016181">
    <property type="entry name" value="Acyl_CoA_acyltransferase"/>
</dbReference>
<evidence type="ECO:0000313" key="2">
    <source>
        <dbReference type="EMBL" id="TSD58443.1"/>
    </source>
</evidence>
<gene>
    <name evidence="2" type="ORF">FNM00_14440</name>
</gene>
<dbReference type="SUPFAM" id="SSF55729">
    <property type="entry name" value="Acyl-CoA N-acyltransferases (Nat)"/>
    <property type="match status" value="1"/>
</dbReference>
<sequence>MSRLLPGADRRDRMRRFFDASVRTLGAEHETIDIVRDGDRILAAAVWTPPGHHRRLSRLVLRTPSILAAMGPRGLAAAVAWGLRVARRRHRHGSKEPRWYLADIGVGAAARGRGAGGALLAHRLAIIDAAGQRAALTSTTPRSARLYARWGFEPTSVTTAFEHVTLTSMVRPRRQRGEVSREGGGGRTP</sequence>
<dbReference type="Pfam" id="PF00583">
    <property type="entry name" value="Acetyltransf_1"/>
    <property type="match status" value="1"/>
</dbReference>
<keyword evidence="3" id="KW-1185">Reference proteome</keyword>
<dbReference type="EMBL" id="VLNT01000014">
    <property type="protein sequence ID" value="TSD58443.1"/>
    <property type="molecule type" value="Genomic_DNA"/>
</dbReference>
<reference evidence="2 3" key="1">
    <citation type="submission" date="2019-07" db="EMBL/GenBank/DDBJ databases">
        <authorList>
            <person name="Zhao L.H."/>
        </authorList>
    </citation>
    <scope>NUCLEOTIDE SEQUENCE [LARGE SCALE GENOMIC DNA]</scope>
    <source>
        <strain evidence="2 3">Co35</strain>
    </source>
</reference>
<dbReference type="PANTHER" id="PTHR42791">
    <property type="entry name" value="GNAT FAMILY ACETYLTRANSFERASE"/>
    <property type="match status" value="1"/>
</dbReference>
<accession>A0A554RWG1</accession>
<dbReference type="AlphaFoldDB" id="A0A554RWG1"/>
<dbReference type="PANTHER" id="PTHR42791:SF1">
    <property type="entry name" value="N-ACETYLTRANSFERASE DOMAIN-CONTAINING PROTEIN"/>
    <property type="match status" value="1"/>
</dbReference>
<dbReference type="GO" id="GO:0016747">
    <property type="term" value="F:acyltransferase activity, transferring groups other than amino-acyl groups"/>
    <property type="evidence" value="ECO:0007669"/>
    <property type="project" value="InterPro"/>
</dbReference>
<keyword evidence="2" id="KW-0808">Transferase</keyword>
<proteinExistence type="predicted"/>
<dbReference type="Gene3D" id="3.40.630.30">
    <property type="match status" value="1"/>
</dbReference>
<evidence type="ECO:0000313" key="3">
    <source>
        <dbReference type="Proteomes" id="UP000316988"/>
    </source>
</evidence>
<dbReference type="Proteomes" id="UP000316988">
    <property type="component" value="Unassembled WGS sequence"/>
</dbReference>
<name>A0A554RWG1_9ACTN</name>
<protein>
    <submittedName>
        <fullName evidence="2">GNAT family N-acetyltransferase</fullName>
    </submittedName>
</protein>
<dbReference type="InterPro" id="IPR052523">
    <property type="entry name" value="Trichothecene_AcTrans"/>
</dbReference>
<dbReference type="InterPro" id="IPR000182">
    <property type="entry name" value="GNAT_dom"/>
</dbReference>
<feature type="domain" description="N-acetyltransferase" evidence="1">
    <location>
        <begin position="90"/>
        <end position="152"/>
    </location>
</feature>
<organism evidence="2 3">
    <name type="scientific">Aeromicrobium piscarium</name>
    <dbReference type="NCBI Taxonomy" id="2590901"/>
    <lineage>
        <taxon>Bacteria</taxon>
        <taxon>Bacillati</taxon>
        <taxon>Actinomycetota</taxon>
        <taxon>Actinomycetes</taxon>
        <taxon>Propionibacteriales</taxon>
        <taxon>Nocardioidaceae</taxon>
        <taxon>Aeromicrobium</taxon>
    </lineage>
</organism>
<dbReference type="OrthoDB" id="7057833at2"/>
<comment type="caution">
    <text evidence="2">The sequence shown here is derived from an EMBL/GenBank/DDBJ whole genome shotgun (WGS) entry which is preliminary data.</text>
</comment>
<evidence type="ECO:0000259" key="1">
    <source>
        <dbReference type="Pfam" id="PF00583"/>
    </source>
</evidence>